<protein>
    <submittedName>
        <fullName evidence="6">MFS transporter</fullName>
    </submittedName>
</protein>
<feature type="transmembrane region" description="Helical" evidence="4">
    <location>
        <begin position="286"/>
        <end position="306"/>
    </location>
</feature>
<keyword evidence="7" id="KW-1185">Reference proteome</keyword>
<dbReference type="PANTHER" id="PTHR23527">
    <property type="entry name" value="BLL3282 PROTEIN"/>
    <property type="match status" value="1"/>
</dbReference>
<feature type="transmembrane region" description="Helical" evidence="4">
    <location>
        <begin position="312"/>
        <end position="333"/>
    </location>
</feature>
<organism evidence="6 7">
    <name type="scientific">Ramlibacter pinisoli</name>
    <dbReference type="NCBI Taxonomy" id="2682844"/>
    <lineage>
        <taxon>Bacteria</taxon>
        <taxon>Pseudomonadati</taxon>
        <taxon>Pseudomonadota</taxon>
        <taxon>Betaproteobacteria</taxon>
        <taxon>Burkholderiales</taxon>
        <taxon>Comamonadaceae</taxon>
        <taxon>Ramlibacter</taxon>
    </lineage>
</organism>
<dbReference type="Pfam" id="PF07690">
    <property type="entry name" value="MFS_1"/>
    <property type="match status" value="1"/>
</dbReference>
<sequence>MTERRAAANDDNGWAPLAITLAIQAMVAMALLAMPAMAPRVAEAVGVSAAYIGLYVAVAYLGAILASLASGAAVARYGSIRTSQAGLVVCAAGLALCTVPVPAALIVGAVLVGLGYGPITPASSHLLARTTPAHRMSLVFSIKQTGVPLGGALAGAIVPTLQLRFGWQLALLLVGAACIACALVAQSLRAGFDDDRNPARPLALGNILEPVRLVLGEPMLRMLAWCSLVFSVAQLSLTTYLVTFLTDSLAYGLVAAGALLSISQLGGVLGRVWWGWVADRWTGARPTLAFLGGLMAASALATAFLPAGAPHLLVMAILFVFGASAIGWNGIYLAEVARQSPPGKAGMATGGTLAITFLGNVLGPPLFGGLSGAFGGYRASFIALAVPLAVCAAALWRGRRGGGTPV</sequence>
<feature type="transmembrane region" description="Helical" evidence="4">
    <location>
        <begin position="222"/>
        <end position="243"/>
    </location>
</feature>
<comment type="caution">
    <text evidence="6">The sequence shown here is derived from an EMBL/GenBank/DDBJ whole genome shotgun (WGS) entry which is preliminary data.</text>
</comment>
<dbReference type="EMBL" id="WSEL01000009">
    <property type="protein sequence ID" value="MVQ31898.1"/>
    <property type="molecule type" value="Genomic_DNA"/>
</dbReference>
<evidence type="ECO:0000256" key="4">
    <source>
        <dbReference type="SAM" id="Phobius"/>
    </source>
</evidence>
<accession>A0A6N8IYQ8</accession>
<dbReference type="AlphaFoldDB" id="A0A6N8IYQ8"/>
<dbReference type="InterPro" id="IPR036259">
    <property type="entry name" value="MFS_trans_sf"/>
</dbReference>
<feature type="transmembrane region" description="Helical" evidence="4">
    <location>
        <begin position="249"/>
        <end position="274"/>
    </location>
</feature>
<keyword evidence="3 4" id="KW-0472">Membrane</keyword>
<feature type="domain" description="Major facilitator superfamily (MFS) profile" evidence="5">
    <location>
        <begin position="16"/>
        <end position="403"/>
    </location>
</feature>
<dbReference type="InterPro" id="IPR052952">
    <property type="entry name" value="MFS-Transporter"/>
</dbReference>
<name>A0A6N8IYQ8_9BURK</name>
<proteinExistence type="predicted"/>
<keyword evidence="2 4" id="KW-1133">Transmembrane helix</keyword>
<dbReference type="InterPro" id="IPR020846">
    <property type="entry name" value="MFS_dom"/>
</dbReference>
<evidence type="ECO:0000256" key="1">
    <source>
        <dbReference type="ARBA" id="ARBA00022692"/>
    </source>
</evidence>
<dbReference type="PROSITE" id="PS50850">
    <property type="entry name" value="MFS"/>
    <property type="match status" value="1"/>
</dbReference>
<feature type="transmembrane region" description="Helical" evidence="4">
    <location>
        <begin position="345"/>
        <end position="363"/>
    </location>
</feature>
<reference evidence="6 7" key="1">
    <citation type="submission" date="2019-12" db="EMBL/GenBank/DDBJ databases">
        <authorList>
            <person name="Huq M.A."/>
        </authorList>
    </citation>
    <scope>NUCLEOTIDE SEQUENCE [LARGE SCALE GENOMIC DNA]</scope>
    <source>
        <strain evidence="6 7">MAH-25</strain>
    </source>
</reference>
<keyword evidence="1 4" id="KW-0812">Transmembrane</keyword>
<feature type="transmembrane region" description="Helical" evidence="4">
    <location>
        <begin position="12"/>
        <end position="32"/>
    </location>
</feature>
<evidence type="ECO:0000313" key="7">
    <source>
        <dbReference type="Proteomes" id="UP000469385"/>
    </source>
</evidence>
<dbReference type="GO" id="GO:0022857">
    <property type="term" value="F:transmembrane transporter activity"/>
    <property type="evidence" value="ECO:0007669"/>
    <property type="project" value="InterPro"/>
</dbReference>
<dbReference type="Proteomes" id="UP000469385">
    <property type="component" value="Unassembled WGS sequence"/>
</dbReference>
<dbReference type="PANTHER" id="PTHR23527:SF1">
    <property type="entry name" value="BLL3282 PROTEIN"/>
    <property type="match status" value="1"/>
</dbReference>
<dbReference type="Gene3D" id="1.20.1250.20">
    <property type="entry name" value="MFS general substrate transporter like domains"/>
    <property type="match status" value="2"/>
</dbReference>
<feature type="transmembrane region" description="Helical" evidence="4">
    <location>
        <begin position="52"/>
        <end position="75"/>
    </location>
</feature>
<feature type="transmembrane region" description="Helical" evidence="4">
    <location>
        <begin position="375"/>
        <end position="396"/>
    </location>
</feature>
<evidence type="ECO:0000313" key="6">
    <source>
        <dbReference type="EMBL" id="MVQ31898.1"/>
    </source>
</evidence>
<evidence type="ECO:0000256" key="2">
    <source>
        <dbReference type="ARBA" id="ARBA00022989"/>
    </source>
</evidence>
<evidence type="ECO:0000256" key="3">
    <source>
        <dbReference type="ARBA" id="ARBA00023136"/>
    </source>
</evidence>
<feature type="transmembrane region" description="Helical" evidence="4">
    <location>
        <begin position="87"/>
        <end position="116"/>
    </location>
</feature>
<feature type="transmembrane region" description="Helical" evidence="4">
    <location>
        <begin position="165"/>
        <end position="185"/>
    </location>
</feature>
<dbReference type="SUPFAM" id="SSF103473">
    <property type="entry name" value="MFS general substrate transporter"/>
    <property type="match status" value="1"/>
</dbReference>
<evidence type="ECO:0000259" key="5">
    <source>
        <dbReference type="PROSITE" id="PS50850"/>
    </source>
</evidence>
<dbReference type="RefSeq" id="WP_157399899.1">
    <property type="nucleotide sequence ID" value="NZ_WSEL01000009.1"/>
</dbReference>
<dbReference type="InterPro" id="IPR011701">
    <property type="entry name" value="MFS"/>
</dbReference>
<gene>
    <name evidence="6" type="ORF">GON04_20740</name>
</gene>